<dbReference type="AlphaFoldDB" id="H6N8B4"/>
<evidence type="ECO:0000313" key="2">
    <source>
        <dbReference type="Proteomes" id="UP000009135"/>
    </source>
</evidence>
<dbReference type="Proteomes" id="UP000009135">
    <property type="component" value="Chromosome"/>
</dbReference>
<dbReference type="HOGENOM" id="CLU_098620_2_0_14"/>
<proteinExistence type="predicted"/>
<dbReference type="KEGG" id="mhe:MHC_05160"/>
<reference evidence="1 2" key="1">
    <citation type="journal article" date="2012" name="J. Bacteriol.">
        <title>Complete genome sequence of Mycoplasma haemocanis strain Illinois.</title>
        <authorList>
            <person name="do Nascimento N.C."/>
            <person name="Guimaraes A.M."/>
            <person name="Santos A.P."/>
            <person name="Sanmiguel P.J."/>
            <person name="Messick J.B."/>
        </authorList>
    </citation>
    <scope>NUCLEOTIDE SEQUENCE [LARGE SCALE GENOMIC DNA]</scope>
    <source>
        <strain evidence="1 2">Illinois</strain>
    </source>
</reference>
<gene>
    <name evidence="1" type="ordered locus">MHC_05160</name>
</gene>
<evidence type="ECO:0000313" key="1">
    <source>
        <dbReference type="EMBL" id="AEW45886.1"/>
    </source>
</evidence>
<accession>H6N8B4</accession>
<keyword evidence="2" id="KW-1185">Reference proteome</keyword>
<protein>
    <submittedName>
        <fullName evidence="1">Uncharacterized protein</fullName>
    </submittedName>
</protein>
<organism evidence="1 2">
    <name type="scientific">Mycoplasma haemocanis (strain Illinois)</name>
    <dbReference type="NCBI Taxonomy" id="1111676"/>
    <lineage>
        <taxon>Bacteria</taxon>
        <taxon>Bacillati</taxon>
        <taxon>Mycoplasmatota</taxon>
        <taxon>Mollicutes</taxon>
        <taxon>Mycoplasmataceae</taxon>
        <taxon>Mycoplasma</taxon>
    </lineage>
</organism>
<sequence length="197" mass="22740">MELIQKGIAGTLLVGGVGVTGYYTSSGPDGITIGEYITSKKRELISSTGVWKEKGTLYKGIEKTELISGLDNRDRRNKTGVKEVWEFLKEWCEKTQKKYYTGIQDSTYQSFSLWCLSKLTIKQALEKEGLTSESNFSEKLKIYKEKDEKFISKQSSKAEIDENGMKKWCEEKWNEDFKHEAFGEYARVKEWCFKVKT</sequence>
<name>H6N8B4_MYCHN</name>
<dbReference type="STRING" id="1111676.MHC_05160"/>
<dbReference type="EMBL" id="CP003199">
    <property type="protein sequence ID" value="AEW45886.1"/>
    <property type="molecule type" value="Genomic_DNA"/>
</dbReference>